<dbReference type="GO" id="GO:0016829">
    <property type="term" value="F:lyase activity"/>
    <property type="evidence" value="ECO:0007669"/>
    <property type="project" value="InterPro"/>
</dbReference>
<dbReference type="SUPFAM" id="SSF52096">
    <property type="entry name" value="ClpP/crotonase"/>
    <property type="match status" value="2"/>
</dbReference>
<dbReference type="PANTHER" id="PTHR11941">
    <property type="entry name" value="ENOYL-COA HYDRATASE-RELATED"/>
    <property type="match status" value="1"/>
</dbReference>
<dbReference type="AlphaFoldDB" id="A0A2T6CIY1"/>
<organism evidence="1 2">
    <name type="scientific">Sulfitobacter mediterraneus</name>
    <dbReference type="NCBI Taxonomy" id="83219"/>
    <lineage>
        <taxon>Bacteria</taxon>
        <taxon>Pseudomonadati</taxon>
        <taxon>Pseudomonadota</taxon>
        <taxon>Alphaproteobacteria</taxon>
        <taxon>Rhodobacterales</taxon>
        <taxon>Roseobacteraceae</taxon>
        <taxon>Sulfitobacter</taxon>
    </lineage>
</organism>
<dbReference type="CDD" id="cd06558">
    <property type="entry name" value="crotonase-like"/>
    <property type="match status" value="1"/>
</dbReference>
<dbReference type="Pfam" id="PF00378">
    <property type="entry name" value="ECH_1"/>
    <property type="match status" value="1"/>
</dbReference>
<dbReference type="Proteomes" id="UP000244092">
    <property type="component" value="Unassembled WGS sequence"/>
</dbReference>
<accession>A0A2T6CIY1</accession>
<name>A0A2T6CIY1_9RHOB</name>
<dbReference type="RefSeq" id="WP_025047003.1">
    <property type="nucleotide sequence ID" value="NZ_QBKU01000001.1"/>
</dbReference>
<evidence type="ECO:0000313" key="2">
    <source>
        <dbReference type="Proteomes" id="UP000244092"/>
    </source>
</evidence>
<comment type="caution">
    <text evidence="1">The sequence shown here is derived from an EMBL/GenBank/DDBJ whole genome shotgun (WGS) entry which is preliminary data.</text>
</comment>
<sequence>MTKVIDFQTDPSKYRHWKIEYNGPIAWLSMDVDEKGGLFDGYELKLNSYDLGVDIELADVVQRMRFEHPEVKVVVMRSAKDKVFCAGANIRMLGGAAHAHKVNFCKFTNETRNTFEAAQADSGQNYICAVKGACAGGGYELALACNHIMLTDDSTSSVALPEVPLLAVLPGTGGLTRVTDKRKVRRDLADVFCSIEEGVKGKRAVQWRLVDEVFPNSSFDEKVAERAQVMAAESGKADVAEGIELTALSRSFAEDGVSYSTVEVALVREESRATITIKGPDADAPADMDAFTANGAENWMLRCARELDDAILHLRNNEKELGLIEFQTQGDPEAVLAHEALLLGNRDHWLANEVLEYWKRVLKRIDMTSRSLVAIVEHGSCFAGPLAELLWAVDRSYMMLEEFDGDNRALATVTLSTGNFGTYPMGNDLTRLQTRFLGTPEQVEKLKSSIGEALEADDAEELGLITYAYDDIDWEDEVRLFMEERASFSPDAMTGMEANLRFAGPETMETRIFGRLTAWQNWIFQRPNAVGEEGALQRYGTGVRGKYNMERV</sequence>
<evidence type="ECO:0000313" key="1">
    <source>
        <dbReference type="EMBL" id="PTX75465.1"/>
    </source>
</evidence>
<dbReference type="EMBL" id="QBKU01000001">
    <property type="protein sequence ID" value="PTX75465.1"/>
    <property type="molecule type" value="Genomic_DNA"/>
</dbReference>
<dbReference type="InterPro" id="IPR001753">
    <property type="entry name" value="Enoyl-CoA_hydra/iso"/>
</dbReference>
<dbReference type="InterPro" id="IPR017633">
    <property type="entry name" value="Benz-CoA_dihydrodiol_lyase"/>
</dbReference>
<dbReference type="PANTHER" id="PTHR11941:SF54">
    <property type="entry name" value="ENOYL-COA HYDRATASE, MITOCHONDRIAL"/>
    <property type="match status" value="1"/>
</dbReference>
<dbReference type="InterPro" id="IPR029045">
    <property type="entry name" value="ClpP/crotonase-like_dom_sf"/>
</dbReference>
<dbReference type="NCBIfam" id="TIGR03222">
    <property type="entry name" value="benzo_boxC"/>
    <property type="match status" value="1"/>
</dbReference>
<protein>
    <submittedName>
        <fullName evidence="1">2,3-dihydro-2,3-dihydroxybenzoyl-CoA ring cleavage enzyme</fullName>
    </submittedName>
</protein>
<reference evidence="1 2" key="1">
    <citation type="submission" date="2018-04" db="EMBL/GenBank/DDBJ databases">
        <title>Genomic Encyclopedia of Archaeal and Bacterial Type Strains, Phase II (KMG-II): from individual species to whole genera.</title>
        <authorList>
            <person name="Goeker M."/>
        </authorList>
    </citation>
    <scope>NUCLEOTIDE SEQUENCE [LARGE SCALE GENOMIC DNA]</scope>
    <source>
        <strain evidence="1 2">DSM 12244</strain>
    </source>
</reference>
<dbReference type="Gene3D" id="3.90.226.10">
    <property type="entry name" value="2-enoyl-CoA Hydratase, Chain A, domain 1"/>
    <property type="match status" value="2"/>
</dbReference>
<dbReference type="GO" id="GO:0006635">
    <property type="term" value="P:fatty acid beta-oxidation"/>
    <property type="evidence" value="ECO:0007669"/>
    <property type="project" value="TreeGrafter"/>
</dbReference>
<dbReference type="OrthoDB" id="7234377at2"/>
<gene>
    <name evidence="1" type="ORF">C8N31_101118</name>
</gene>
<proteinExistence type="predicted"/>